<accession>A0ABV9XF23</accession>
<sequence>MDGRRRVAGLAVLCAAVSVAAAAPVAGSVRIEGAVAGPTGRTASVTYTYRCEPELQAVLFAVRLHDRTSGVLSRATHVREPQVCDGVWHTRTDAVAVDDPAFRRGDAVVARVLMAGAGDGRTTTSPAAAPARVSASRAMTLD</sequence>
<feature type="compositionally biased region" description="Low complexity" evidence="1">
    <location>
        <begin position="121"/>
        <end position="142"/>
    </location>
</feature>
<keyword evidence="4" id="KW-1185">Reference proteome</keyword>
<organism evidence="3 4">
    <name type="scientific">Streptomyces coeruleoprunus</name>
    <dbReference type="NCBI Taxonomy" id="285563"/>
    <lineage>
        <taxon>Bacteria</taxon>
        <taxon>Bacillati</taxon>
        <taxon>Actinomycetota</taxon>
        <taxon>Actinomycetes</taxon>
        <taxon>Kitasatosporales</taxon>
        <taxon>Streptomycetaceae</taxon>
        <taxon>Streptomyces</taxon>
    </lineage>
</organism>
<dbReference type="Proteomes" id="UP001595829">
    <property type="component" value="Unassembled WGS sequence"/>
</dbReference>
<evidence type="ECO:0000313" key="4">
    <source>
        <dbReference type="Proteomes" id="UP001595829"/>
    </source>
</evidence>
<feature type="chain" id="PRO_5047185737" description="Secreted protein" evidence="2">
    <location>
        <begin position="23"/>
        <end position="142"/>
    </location>
</feature>
<dbReference type="RefSeq" id="WP_345690490.1">
    <property type="nucleotide sequence ID" value="NZ_BAABIT010000001.1"/>
</dbReference>
<feature type="signal peptide" evidence="2">
    <location>
        <begin position="1"/>
        <end position="22"/>
    </location>
</feature>
<keyword evidence="2" id="KW-0732">Signal</keyword>
<evidence type="ECO:0008006" key="5">
    <source>
        <dbReference type="Google" id="ProtNLM"/>
    </source>
</evidence>
<evidence type="ECO:0000256" key="2">
    <source>
        <dbReference type="SAM" id="SignalP"/>
    </source>
</evidence>
<protein>
    <recommendedName>
        <fullName evidence="5">Secreted protein</fullName>
    </recommendedName>
</protein>
<dbReference type="EMBL" id="JBHSJD010000007">
    <property type="protein sequence ID" value="MFC5022836.1"/>
    <property type="molecule type" value="Genomic_DNA"/>
</dbReference>
<evidence type="ECO:0000313" key="3">
    <source>
        <dbReference type="EMBL" id="MFC5022836.1"/>
    </source>
</evidence>
<comment type="caution">
    <text evidence="3">The sequence shown here is derived from an EMBL/GenBank/DDBJ whole genome shotgun (WGS) entry which is preliminary data.</text>
</comment>
<proteinExistence type="predicted"/>
<feature type="region of interest" description="Disordered" evidence="1">
    <location>
        <begin position="119"/>
        <end position="142"/>
    </location>
</feature>
<evidence type="ECO:0000256" key="1">
    <source>
        <dbReference type="SAM" id="MobiDB-lite"/>
    </source>
</evidence>
<reference evidence="4" key="1">
    <citation type="journal article" date="2019" name="Int. J. Syst. Evol. Microbiol.">
        <title>The Global Catalogue of Microorganisms (GCM) 10K type strain sequencing project: providing services to taxonomists for standard genome sequencing and annotation.</title>
        <authorList>
            <consortium name="The Broad Institute Genomics Platform"/>
            <consortium name="The Broad Institute Genome Sequencing Center for Infectious Disease"/>
            <person name="Wu L."/>
            <person name="Ma J."/>
        </authorList>
    </citation>
    <scope>NUCLEOTIDE SEQUENCE [LARGE SCALE GENOMIC DNA]</scope>
    <source>
        <strain evidence="4">CGMCC 4.1648</strain>
    </source>
</reference>
<name>A0ABV9XF23_9ACTN</name>
<gene>
    <name evidence="3" type="ORF">ACFPM3_11910</name>
</gene>